<dbReference type="InterPro" id="IPR003141">
    <property type="entry name" value="Pol/His_phosphatase_N"/>
</dbReference>
<dbReference type="SMART" id="SM00481">
    <property type="entry name" value="POLIIIAc"/>
    <property type="match status" value="1"/>
</dbReference>
<dbReference type="InterPro" id="IPR004013">
    <property type="entry name" value="PHP_dom"/>
</dbReference>
<gene>
    <name evidence="2" type="ORF">E3J62_00760</name>
</gene>
<protein>
    <submittedName>
        <fullName evidence="2">PHP domain-containing protein</fullName>
    </submittedName>
</protein>
<evidence type="ECO:0000259" key="1">
    <source>
        <dbReference type="SMART" id="SM00481"/>
    </source>
</evidence>
<dbReference type="InterPro" id="IPR016195">
    <property type="entry name" value="Pol/histidinol_Pase-like"/>
</dbReference>
<dbReference type="PANTHER" id="PTHR42924">
    <property type="entry name" value="EXONUCLEASE"/>
    <property type="match status" value="1"/>
</dbReference>
<dbReference type="SUPFAM" id="SSF89550">
    <property type="entry name" value="PHP domain-like"/>
    <property type="match status" value="1"/>
</dbReference>
<reference evidence="2 3" key="1">
    <citation type="submission" date="2019-03" db="EMBL/GenBank/DDBJ databases">
        <title>Metabolic potential of uncultured bacteria and archaea associated with petroleum seepage in deep-sea sediments.</title>
        <authorList>
            <person name="Dong X."/>
            <person name="Hubert C."/>
        </authorList>
    </citation>
    <scope>NUCLEOTIDE SEQUENCE [LARGE SCALE GENOMIC DNA]</scope>
    <source>
        <strain evidence="2">E44_bin18</strain>
    </source>
</reference>
<dbReference type="GO" id="GO:0035312">
    <property type="term" value="F:5'-3' DNA exonuclease activity"/>
    <property type="evidence" value="ECO:0007669"/>
    <property type="project" value="TreeGrafter"/>
</dbReference>
<feature type="domain" description="Polymerase/histidinol phosphatase N-terminal" evidence="1">
    <location>
        <begin position="6"/>
        <end position="71"/>
    </location>
</feature>
<evidence type="ECO:0000313" key="3">
    <source>
        <dbReference type="Proteomes" id="UP000315525"/>
    </source>
</evidence>
<dbReference type="InterPro" id="IPR052018">
    <property type="entry name" value="PHP_domain"/>
</dbReference>
<dbReference type="Gene3D" id="1.10.150.650">
    <property type="match status" value="1"/>
</dbReference>
<name>A0A523UYN8_UNCT6</name>
<evidence type="ECO:0000313" key="2">
    <source>
        <dbReference type="EMBL" id="TET47627.1"/>
    </source>
</evidence>
<dbReference type="Pfam" id="PF02811">
    <property type="entry name" value="PHP"/>
    <property type="match status" value="1"/>
</dbReference>
<proteinExistence type="predicted"/>
<sequence length="278" mass="30563">MHRKYVDLHVHTTYSDGTFTPAQVVEKAEAAGLSAVGIADHDSTLGIEEAVSAAAEKEIEVVPAVELSCTAYELDIHILGYYVDYTDTGLLEMLSRVREERFNRAVKMVKKLKGLGVELSMAEVEHLASGGAVGRPHIAEVLVKNGYVKNFGEAFVRYIGYHSPAYVPKMEMSPREAFDLLKSVDAIPVFAHPGTVGRDEIIPEFVRQGLEGIEVWHSKHDSSTSTRLARIAKSYDLIMTGGSDCHGERQNGPLLGKVKVPYKILEELKSARENIVAI</sequence>
<organism evidence="2 3">
    <name type="scientific">candidate division TA06 bacterium</name>
    <dbReference type="NCBI Taxonomy" id="2250710"/>
    <lineage>
        <taxon>Bacteria</taxon>
        <taxon>Bacteria division TA06</taxon>
    </lineage>
</organism>
<dbReference type="Proteomes" id="UP000315525">
    <property type="component" value="Unassembled WGS sequence"/>
</dbReference>
<dbReference type="CDD" id="cd07438">
    <property type="entry name" value="PHP_HisPPase_AMP"/>
    <property type="match status" value="1"/>
</dbReference>
<dbReference type="GO" id="GO:0004534">
    <property type="term" value="F:5'-3' RNA exonuclease activity"/>
    <property type="evidence" value="ECO:0007669"/>
    <property type="project" value="TreeGrafter"/>
</dbReference>
<dbReference type="Gene3D" id="3.20.20.140">
    <property type="entry name" value="Metal-dependent hydrolases"/>
    <property type="match status" value="1"/>
</dbReference>
<dbReference type="AlphaFoldDB" id="A0A523UYN8"/>
<dbReference type="EMBL" id="SOJN01000012">
    <property type="protein sequence ID" value="TET47627.1"/>
    <property type="molecule type" value="Genomic_DNA"/>
</dbReference>
<comment type="caution">
    <text evidence="2">The sequence shown here is derived from an EMBL/GenBank/DDBJ whole genome shotgun (WGS) entry which is preliminary data.</text>
</comment>
<dbReference type="PANTHER" id="PTHR42924:SF3">
    <property type="entry name" value="POLYMERASE_HISTIDINOL PHOSPHATASE N-TERMINAL DOMAIN-CONTAINING PROTEIN"/>
    <property type="match status" value="1"/>
</dbReference>
<accession>A0A523UYN8</accession>